<gene>
    <name evidence="3" type="ORF">LP667_02060</name>
    <name evidence="4" type="ORF">LPPLD21_01390</name>
</gene>
<reference evidence="4 5" key="1">
    <citation type="submission" date="2017-04" db="EMBL/GenBank/DDBJ databases">
        <title>In vitro and in silico characterization of Lactobacillus paraplantarum D2-1, a starter culture for soymilk fermentation.</title>
        <authorList>
            <person name="Endo A."/>
            <person name="Sasaki F."/>
            <person name="Maeno S."/>
            <person name="Kanesaki Y."/>
            <person name="Kubota E."/>
            <person name="Torres G.A."/>
            <person name="Tomita S."/>
            <person name="Nakagawa J."/>
        </authorList>
    </citation>
    <scope>NUCLEOTIDE SEQUENCE [LARGE SCALE GENOMIC DNA]</scope>
    <source>
        <strain evidence="4 5">D2-1</strain>
    </source>
</reference>
<evidence type="ECO:0000259" key="1">
    <source>
        <dbReference type="Pfam" id="PF01610"/>
    </source>
</evidence>
<keyword evidence="5" id="KW-1185">Reference proteome</keyword>
<reference evidence="3 6" key="2">
    <citation type="submission" date="2018-10" db="EMBL/GenBank/DDBJ databases">
        <title>Genome seuquencing of Lactobacillus species.</title>
        <authorList>
            <person name="Baek C."/>
            <person name="Yi H."/>
        </authorList>
    </citation>
    <scope>NUCLEOTIDE SEQUENCE [LARGE SCALE GENOMIC DNA]</scope>
    <source>
        <strain evidence="3 6">DSM 10667</strain>
    </source>
</reference>
<dbReference type="RefSeq" id="WP_056988586.1">
    <property type="nucleotide sequence ID" value="NZ_BDOR01000005.1"/>
</dbReference>
<accession>A0AAD0TLE6</accession>
<organism evidence="3 6">
    <name type="scientific">Lactiplantibacillus paraplantarum</name>
    <dbReference type="NCBI Taxonomy" id="60520"/>
    <lineage>
        <taxon>Bacteria</taxon>
        <taxon>Bacillati</taxon>
        <taxon>Bacillota</taxon>
        <taxon>Bacilli</taxon>
        <taxon>Lactobacillales</taxon>
        <taxon>Lactobacillaceae</taxon>
        <taxon>Lactiplantibacillus</taxon>
    </lineage>
</organism>
<evidence type="ECO:0000313" key="4">
    <source>
        <dbReference type="EMBL" id="GBF01858.1"/>
    </source>
</evidence>
<protein>
    <submittedName>
        <fullName evidence="3 4">Transposase</fullName>
    </submittedName>
</protein>
<dbReference type="Proteomes" id="UP000236162">
    <property type="component" value="Unassembled WGS sequence"/>
</dbReference>
<feature type="domain" description="Transposase IS204/IS1001/IS1096/IS1165 zinc-finger" evidence="2">
    <location>
        <begin position="46"/>
        <end position="91"/>
    </location>
</feature>
<evidence type="ECO:0000313" key="3">
    <source>
        <dbReference type="EMBL" id="AYJ37694.1"/>
    </source>
</evidence>
<dbReference type="EMBL" id="CP032744">
    <property type="protein sequence ID" value="AYJ37694.1"/>
    <property type="molecule type" value="Genomic_DNA"/>
</dbReference>
<dbReference type="EMBL" id="BDOR01000005">
    <property type="protein sequence ID" value="GBF01858.1"/>
    <property type="molecule type" value="Genomic_DNA"/>
</dbReference>
<evidence type="ECO:0000259" key="2">
    <source>
        <dbReference type="Pfam" id="PF14690"/>
    </source>
</evidence>
<dbReference type="NCBIfam" id="NF033550">
    <property type="entry name" value="transpos_ISL3"/>
    <property type="match status" value="1"/>
</dbReference>
<feature type="domain" description="Transposase IS204/IS1001/IS1096/IS1165 DDE" evidence="1">
    <location>
        <begin position="164"/>
        <end position="409"/>
    </location>
</feature>
<dbReference type="InterPro" id="IPR002560">
    <property type="entry name" value="Transposase_DDE"/>
</dbReference>
<evidence type="ECO:0000313" key="5">
    <source>
        <dbReference type="Proteomes" id="UP000236162"/>
    </source>
</evidence>
<dbReference type="PANTHER" id="PTHR33498:SF1">
    <property type="entry name" value="TRANSPOSASE FOR INSERTION SEQUENCE ELEMENT IS1557"/>
    <property type="match status" value="1"/>
</dbReference>
<dbReference type="AlphaFoldDB" id="A0AAD0TLE6"/>
<dbReference type="InterPro" id="IPR029261">
    <property type="entry name" value="Transposase_Znf"/>
</dbReference>
<dbReference type="Pfam" id="PF14690">
    <property type="entry name" value="Zn_ribbon_ISL3"/>
    <property type="match status" value="1"/>
</dbReference>
<evidence type="ECO:0000313" key="6">
    <source>
        <dbReference type="Proteomes" id="UP000277896"/>
    </source>
</evidence>
<sequence>MPLTSQSIRNVLEIKDLNIKFHEDSYLKTVDGCEALIIPAVLTYLPPRCINCGFDNLVKNGFNTNMIIVPSLVHRPTYLALKRQRFLCRECHTTFDAQTNYIWQNYQISQPVRQLILSETARNQSNKDIAQRYHVSDKTVQRIIDEEASQHQQYAKDQLPKHLAFDEFASVDKKMSFIWCDSDRHTIGEILAYRTSRYIKAYFCGFSLKARMNVETITLDLNAGYINLVTELFSNAKVVVDRFHIVQMANRSLNQIRIQVMKTLDKTDKKYKFMKHEWKQFLRPMGKLEKVLPQYHKSVDYYETDLNLVTEGLALNHNFETAYETYQDIMTALRTHNMALFDQTLRAYHQLDNPMDTTIKSFKKYRQQVLNAVESPYSNGYLGGTIGRIKKIKNAAFGFRNWLNYINRIKIQLQWLHPVRQTVRNIKVPRPI</sequence>
<dbReference type="InterPro" id="IPR047951">
    <property type="entry name" value="Transpos_ISL3"/>
</dbReference>
<dbReference type="Proteomes" id="UP000277896">
    <property type="component" value="Chromosome"/>
</dbReference>
<dbReference type="PANTHER" id="PTHR33498">
    <property type="entry name" value="TRANSPOSASE FOR INSERTION SEQUENCE ELEMENT IS1557"/>
    <property type="match status" value="1"/>
</dbReference>
<dbReference type="Pfam" id="PF01610">
    <property type="entry name" value="DDE_Tnp_ISL3"/>
    <property type="match status" value="1"/>
</dbReference>
<name>A0AAD0TLE6_9LACO</name>
<proteinExistence type="predicted"/>